<comment type="caution">
    <text evidence="1">The sequence shown here is derived from an EMBL/GenBank/DDBJ whole genome shotgun (WGS) entry which is preliminary data.</text>
</comment>
<reference evidence="2" key="1">
    <citation type="journal article" date="2019" name="Int. J. Syst. Evol. Microbiol.">
        <title>The Global Catalogue of Microorganisms (GCM) 10K type strain sequencing project: providing services to taxonomists for standard genome sequencing and annotation.</title>
        <authorList>
            <consortium name="The Broad Institute Genomics Platform"/>
            <consortium name="The Broad Institute Genome Sequencing Center for Infectious Disease"/>
            <person name="Wu L."/>
            <person name="Ma J."/>
        </authorList>
    </citation>
    <scope>NUCLEOTIDE SEQUENCE [LARGE SCALE GENOMIC DNA]</scope>
    <source>
        <strain evidence="2">JCM 17938</strain>
    </source>
</reference>
<proteinExistence type="predicted"/>
<keyword evidence="2" id="KW-1185">Reference proteome</keyword>
<dbReference type="EMBL" id="BAABHJ010000001">
    <property type="protein sequence ID" value="GAA4600642.1"/>
    <property type="molecule type" value="Genomic_DNA"/>
</dbReference>
<sequence>MSPRGSFKGGTTVLATQGLTSGAFLAWMDKAFADENVLLAAEPEH</sequence>
<dbReference type="Proteomes" id="UP001500212">
    <property type="component" value="Unassembled WGS sequence"/>
</dbReference>
<gene>
    <name evidence="1" type="ORF">GCM10023195_00580</name>
</gene>
<organism evidence="1 2">
    <name type="scientific">Actinoallomurus liliacearum</name>
    <dbReference type="NCBI Taxonomy" id="1080073"/>
    <lineage>
        <taxon>Bacteria</taxon>
        <taxon>Bacillati</taxon>
        <taxon>Actinomycetota</taxon>
        <taxon>Actinomycetes</taxon>
        <taxon>Streptosporangiales</taxon>
        <taxon>Thermomonosporaceae</taxon>
        <taxon>Actinoallomurus</taxon>
    </lineage>
</organism>
<name>A0ABP8TBR6_9ACTN</name>
<evidence type="ECO:0000313" key="1">
    <source>
        <dbReference type="EMBL" id="GAA4600642.1"/>
    </source>
</evidence>
<protein>
    <submittedName>
        <fullName evidence="1">Uncharacterized protein</fullName>
    </submittedName>
</protein>
<accession>A0ABP8TBR6</accession>
<evidence type="ECO:0000313" key="2">
    <source>
        <dbReference type="Proteomes" id="UP001500212"/>
    </source>
</evidence>